<sequence>MDPSLFYRPGALLSQQELSAARLDGLLVEVGEGYMPVDLPEDAGARAAALAPILSPGYAMSGPTAAWVHGIGDGPPLRHHIQRAVDRRPRVQPRHNVIVHEGQVPADDLMLVAIMPVTTPLRTLTDLVLTSSRYSECATWMRTMAAACPSLVPLVQALLAARSRMPGKRAALAVVAELLDQRAPGAPGEEFAQEEVTRYTS</sequence>
<comment type="caution">
    <text evidence="1">The sequence shown here is derived from an EMBL/GenBank/DDBJ whole genome shotgun (WGS) entry which is preliminary data.</text>
</comment>
<keyword evidence="2" id="KW-1185">Reference proteome</keyword>
<dbReference type="RefSeq" id="WP_366232123.1">
    <property type="nucleotide sequence ID" value="NZ_JBFBMH010000001.1"/>
</dbReference>
<gene>
    <name evidence="1" type="ORF">AB0301_01485</name>
</gene>
<dbReference type="EMBL" id="JBFBMH010000001">
    <property type="protein sequence ID" value="MEW1973743.1"/>
    <property type="molecule type" value="Genomic_DNA"/>
</dbReference>
<proteinExistence type="predicted"/>
<dbReference type="Proteomes" id="UP001553715">
    <property type="component" value="Unassembled WGS sequence"/>
</dbReference>
<evidence type="ECO:0008006" key="3">
    <source>
        <dbReference type="Google" id="ProtNLM"/>
    </source>
</evidence>
<name>A0ABV3LG59_9MICO</name>
<reference evidence="1 2" key="1">
    <citation type="submission" date="2024-06" db="EMBL/GenBank/DDBJ databases">
        <title>The Natural Products Discovery Center: Release of the First 8490 Sequenced Strains for Exploring Actinobacteria Biosynthetic Diversity.</title>
        <authorList>
            <person name="Kalkreuter E."/>
            <person name="Kautsar S.A."/>
            <person name="Yang D."/>
            <person name="Bader C.D."/>
            <person name="Teijaro C.N."/>
            <person name="Fluegel L."/>
            <person name="Davis C.M."/>
            <person name="Simpson J.R."/>
            <person name="Lauterbach L."/>
            <person name="Steele A.D."/>
            <person name="Gui C."/>
            <person name="Meng S."/>
            <person name="Li G."/>
            <person name="Viehrig K."/>
            <person name="Ye F."/>
            <person name="Su P."/>
            <person name="Kiefer A.F."/>
            <person name="Nichols A."/>
            <person name="Cepeda A.J."/>
            <person name="Yan W."/>
            <person name="Fan B."/>
            <person name="Jiang Y."/>
            <person name="Adhikari A."/>
            <person name="Zheng C.-J."/>
            <person name="Schuster L."/>
            <person name="Cowan T.M."/>
            <person name="Smanski M.J."/>
            <person name="Chevrette M.G."/>
            <person name="De Carvalho L.P.S."/>
            <person name="Shen B."/>
        </authorList>
    </citation>
    <scope>NUCLEOTIDE SEQUENCE [LARGE SCALE GENOMIC DNA]</scope>
    <source>
        <strain evidence="1 2">NPDC077434</strain>
    </source>
</reference>
<organism evidence="1 2">
    <name type="scientific">Microbacterium profundi</name>
    <dbReference type="NCBI Taxonomy" id="450380"/>
    <lineage>
        <taxon>Bacteria</taxon>
        <taxon>Bacillati</taxon>
        <taxon>Actinomycetota</taxon>
        <taxon>Actinomycetes</taxon>
        <taxon>Micrococcales</taxon>
        <taxon>Microbacteriaceae</taxon>
        <taxon>Microbacterium</taxon>
    </lineage>
</organism>
<protein>
    <recommendedName>
        <fullName evidence="3">AbiEi antitoxin C-terminal domain-containing protein</fullName>
    </recommendedName>
</protein>
<evidence type="ECO:0000313" key="2">
    <source>
        <dbReference type="Proteomes" id="UP001553715"/>
    </source>
</evidence>
<accession>A0ABV3LG59</accession>
<evidence type="ECO:0000313" key="1">
    <source>
        <dbReference type="EMBL" id="MEW1973743.1"/>
    </source>
</evidence>